<dbReference type="PANTHER" id="PTHR38654">
    <property type="entry name" value="BUCKY BALL-RELATED"/>
    <property type="match status" value="1"/>
</dbReference>
<accession>A0A6A4S8J0</accession>
<feature type="compositionally biased region" description="Basic residues" evidence="1">
    <location>
        <begin position="589"/>
        <end position="599"/>
    </location>
</feature>
<feature type="compositionally biased region" description="Basic and acidic residues" evidence="1">
    <location>
        <begin position="1362"/>
        <end position="1375"/>
    </location>
</feature>
<feature type="region of interest" description="Disordered" evidence="1">
    <location>
        <begin position="379"/>
        <end position="415"/>
    </location>
</feature>
<feature type="region of interest" description="Disordered" evidence="1">
    <location>
        <begin position="983"/>
        <end position="1004"/>
    </location>
</feature>
<sequence length="1701" mass="191274">MRRGRCGNRSGGQRKRGGFPLVEEKKETGDDFNFQELRDECYLIGRRRHPSVFYCEGSKKNVNMEDGGKQPHPFGGGQPRIQHPRPFFYVQPPSQPYYPYQQWQMNNPYAHYGLPGGTELFELLDAAVLYRYRCPDISLCVHVPLGFNFNRPCMHPYQYMQYPGFVYPQAPLYPVDYRRMFEPRFHAPPAWGPQQQQHHHPPHQPQGRREMACSEAQTDASDAITKLIECLDKIRASELQGAERELDSGVVSHSSGMFSPGEEKKSEAQGRVLPSVPDGSHLESPAVAFSDSTTAVYDAESSHRSLDALSPQGCWSGVFEEELPLDSSSVHEECPELEQLAEDQHLLPLEKEEVTDIHSDVLVMDPGVPTCDGEELLKSSLAPSSSSSPPSLKETNSCSTASKTEHQAASFDGDESDRRYQILKLPFESILTPGAAGAARLSSPAAPYIYNYLSMQSTHERMSVLSPSLDELSSRDEMFSTDLDDVDLFPKHVYAGRRLAEVVGSSPRAAEEAEEAWLPGSKRFMCACCGKNVAKAAGRGKAHGSTMYRDEAGDSEDDGRYGRGCEQPVRVVVRKHSAPRKPHPVPLRHAAKPWYKRGQHKDPSHPFDQEQGRDLRKQEPADGEMGEVTGGELQCRTYQEVSTQRKVMYHRPRDEDHDDDEPPPLHWEREMEATMRHSYGLGPRGPDPPRGAPQGPRPHQPAPGPSGAPRPDEQHHKPFFYIQPSQPYVPMQSMQWPVPVPMPMSYNPYYGYPGLGYGMPMMPHYQPNPYMEPPGFVVPHTHLHLMDYRRMLNPQYYHTMAYHSRRFRYQHNGPAREMTSSQVQTEPLSATQRTSTPGSSDTEASSGLSVCSRDTPSVPAGQSLSPPSTVQKRNHSLERKDISPPSPTRTPPNGSFTIQTEEVRIECCTTPVGLQLLHSHETAEVSHRYSQDMVQCSSVLQGGVLQDDGLSLPAHQSEQALQACPDILLVGTNAGGDEISALEESRNQVDPDTETSNLGSQGDVEETRSMKDLSNFNFKVVHLPFDPKYLDELRKMESTVWSMEETLMPSPESLIQNGGTDSHEETLAAVAGVSSEDALSLSEEAPTEDLISMIEMPPLAEDELEDMVPTVEGPVVEMEFEEDICPVMDVAEEARLTKLMHTAEVDLAHNLLHNRNQHGRKTDIQDHQDTSFESLPAYLPSTSWFADFDNVYCCSKLPPTPKKQSKPLSNCGLDVPARRRKLDLEYKEQHTACKQRERYKPKGKVDRRSLSDHECCLRRTFNENAFTSYAPTRERLCSRCLAKSKICTSASPGTDGRSLKRKAVPLQQWNDALIPTCDACKFHTKKLMRKSSSPDVRGLHHGHNTEGESSENSSCRRGPKWRPADEPRTFTDFKRPLASKQNRKKGPEALQPKLREKNCVCSELQHQPAAWERLRHRHHGNNIQERDENSAAPVSLQDKWRNADQIYLTHRWQADKSWKAVMPNPDVDCSKNEARTQHLNYHKKSQSQAAALKPIVVPQRRLSLCEATRSRSQTIHRSVKADSPTKLLWTCDESLDSFLTRSPPWGTRKELSTYIPSLLDIRSLQDRGASSGSRSQSTAAARRWTPRIASTPNASSPPCFSPVRSGGREGEVLRCFRRCLGAGGHRLAAHFERGEARSSDFATTVARCCCSRFTRTEERTDRTDRTEEEDRHRDSCHKVPIPVSIIRLCQRVQQLTGDQRR</sequence>
<feature type="region of interest" description="Disordered" evidence="1">
    <location>
        <begin position="188"/>
        <end position="216"/>
    </location>
</feature>
<feature type="region of interest" description="Disordered" evidence="1">
    <location>
        <begin position="1330"/>
        <end position="1391"/>
    </location>
</feature>
<comment type="caution">
    <text evidence="2">The sequence shown here is derived from an EMBL/GenBank/DDBJ whole genome shotgun (WGS) entry which is preliminary data.</text>
</comment>
<evidence type="ECO:0000313" key="2">
    <source>
        <dbReference type="EMBL" id="KAF0028538.1"/>
    </source>
</evidence>
<gene>
    <name evidence="2" type="ORF">F2P81_019625</name>
</gene>
<feature type="region of interest" description="Disordered" evidence="1">
    <location>
        <begin position="242"/>
        <end position="270"/>
    </location>
</feature>
<dbReference type="PANTHER" id="PTHR38654:SF1">
    <property type="entry name" value="BUCKY BALL"/>
    <property type="match status" value="1"/>
</dbReference>
<feature type="region of interest" description="Disordered" evidence="1">
    <location>
        <begin position="542"/>
        <end position="631"/>
    </location>
</feature>
<proteinExistence type="predicted"/>
<feature type="compositionally biased region" description="Pro residues" evidence="1">
    <location>
        <begin position="685"/>
        <end position="708"/>
    </location>
</feature>
<dbReference type="EMBL" id="VEVO01000017">
    <property type="protein sequence ID" value="KAF0028538.1"/>
    <property type="molecule type" value="Genomic_DNA"/>
</dbReference>
<dbReference type="InterPro" id="IPR053309">
    <property type="entry name" value="Balbiani_Body_Formation"/>
</dbReference>
<feature type="region of interest" description="Disordered" evidence="1">
    <location>
        <begin position="815"/>
        <end position="899"/>
    </location>
</feature>
<feature type="region of interest" description="Disordered" evidence="1">
    <location>
        <begin position="1"/>
        <end position="23"/>
    </location>
</feature>
<protein>
    <submittedName>
        <fullName evidence="2">Uncharacterized protein</fullName>
    </submittedName>
</protein>
<name>A0A6A4S8J0_SCOMX</name>
<evidence type="ECO:0000313" key="3">
    <source>
        <dbReference type="Proteomes" id="UP000438429"/>
    </source>
</evidence>
<feature type="compositionally biased region" description="Basic and acidic residues" evidence="1">
    <location>
        <begin position="548"/>
        <end position="563"/>
    </location>
</feature>
<feature type="compositionally biased region" description="Polar residues" evidence="1">
    <location>
        <begin position="990"/>
        <end position="1000"/>
    </location>
</feature>
<feature type="region of interest" description="Disordered" evidence="1">
    <location>
        <begin position="1566"/>
        <end position="1607"/>
    </location>
</feature>
<organism evidence="2 3">
    <name type="scientific">Scophthalmus maximus</name>
    <name type="common">Turbot</name>
    <name type="synonym">Psetta maxima</name>
    <dbReference type="NCBI Taxonomy" id="52904"/>
    <lineage>
        <taxon>Eukaryota</taxon>
        <taxon>Metazoa</taxon>
        <taxon>Chordata</taxon>
        <taxon>Craniata</taxon>
        <taxon>Vertebrata</taxon>
        <taxon>Euteleostomi</taxon>
        <taxon>Actinopterygii</taxon>
        <taxon>Neopterygii</taxon>
        <taxon>Teleostei</taxon>
        <taxon>Neoteleostei</taxon>
        <taxon>Acanthomorphata</taxon>
        <taxon>Carangaria</taxon>
        <taxon>Pleuronectiformes</taxon>
        <taxon>Pleuronectoidei</taxon>
        <taxon>Scophthalmidae</taxon>
        <taxon>Scophthalmus</taxon>
    </lineage>
</organism>
<feature type="compositionally biased region" description="Polar residues" evidence="1">
    <location>
        <begin position="1588"/>
        <end position="1598"/>
    </location>
</feature>
<feature type="compositionally biased region" description="Basic residues" evidence="1">
    <location>
        <begin position="572"/>
        <end position="583"/>
    </location>
</feature>
<feature type="compositionally biased region" description="Polar residues" evidence="1">
    <location>
        <begin position="818"/>
        <end position="871"/>
    </location>
</feature>
<reference evidence="2 3" key="1">
    <citation type="submission" date="2019-06" db="EMBL/GenBank/DDBJ databases">
        <title>Draft genomes of female and male turbot (Scophthalmus maximus).</title>
        <authorList>
            <person name="Xu H."/>
            <person name="Xu X.-W."/>
            <person name="Shao C."/>
            <person name="Chen S."/>
        </authorList>
    </citation>
    <scope>NUCLEOTIDE SEQUENCE [LARGE SCALE GENOMIC DNA]</scope>
    <source>
        <strain evidence="2">Ysfricsl-2016a</strain>
        <tissue evidence="2">Blood</tissue>
    </source>
</reference>
<feature type="compositionally biased region" description="Low complexity" evidence="1">
    <location>
        <begin position="379"/>
        <end position="393"/>
    </location>
</feature>
<feature type="region of interest" description="Disordered" evidence="1">
    <location>
        <begin position="677"/>
        <end position="717"/>
    </location>
</feature>
<feature type="compositionally biased region" description="Basic and acidic residues" evidence="1">
    <location>
        <begin position="600"/>
        <end position="620"/>
    </location>
</feature>
<feature type="compositionally biased region" description="Polar residues" evidence="1">
    <location>
        <begin position="1568"/>
        <end position="1579"/>
    </location>
</feature>
<feature type="compositionally biased region" description="Basic residues" evidence="1">
    <location>
        <begin position="1"/>
        <end position="17"/>
    </location>
</feature>
<dbReference type="Proteomes" id="UP000438429">
    <property type="component" value="Unassembled WGS sequence"/>
</dbReference>
<evidence type="ECO:0000256" key="1">
    <source>
        <dbReference type="SAM" id="MobiDB-lite"/>
    </source>
</evidence>